<dbReference type="AlphaFoldDB" id="A0A5P1ERT7"/>
<accession>A0A5P1ERT7</accession>
<sequence>MSPREAGGGLLAAARGLKKRRTAAAVTMKIERRIISHEKKRPRRSDGPDSLAETLAKWKELNRQNDTSKYGRKPTRKWMEEFWHRLKVKEYGNPESLS</sequence>
<proteinExistence type="predicted"/>
<gene>
    <name evidence="1" type="ORF">A4U43_C05F10750</name>
</gene>
<dbReference type="Gramene" id="ONK68373">
    <property type="protein sequence ID" value="ONK68373"/>
    <property type="gene ID" value="A4U43_C05F10750"/>
</dbReference>
<evidence type="ECO:0000313" key="1">
    <source>
        <dbReference type="EMBL" id="ONK68373.1"/>
    </source>
</evidence>
<name>A0A5P1ERT7_ASPOF</name>
<evidence type="ECO:0000313" key="2">
    <source>
        <dbReference type="Proteomes" id="UP000243459"/>
    </source>
</evidence>
<keyword evidence="2" id="KW-1185">Reference proteome</keyword>
<protein>
    <submittedName>
        <fullName evidence="1">Uncharacterized protein</fullName>
    </submittedName>
</protein>
<dbReference type="EMBL" id="CM007385">
    <property type="protein sequence ID" value="ONK68373.1"/>
    <property type="molecule type" value="Genomic_DNA"/>
</dbReference>
<reference evidence="2" key="1">
    <citation type="journal article" date="2017" name="Nat. Commun.">
        <title>The asparagus genome sheds light on the origin and evolution of a young Y chromosome.</title>
        <authorList>
            <person name="Harkess A."/>
            <person name="Zhou J."/>
            <person name="Xu C."/>
            <person name="Bowers J.E."/>
            <person name="Van der Hulst R."/>
            <person name="Ayyampalayam S."/>
            <person name="Mercati F."/>
            <person name="Riccardi P."/>
            <person name="McKain M.R."/>
            <person name="Kakrana A."/>
            <person name="Tang H."/>
            <person name="Ray J."/>
            <person name="Groenendijk J."/>
            <person name="Arikit S."/>
            <person name="Mathioni S.M."/>
            <person name="Nakano M."/>
            <person name="Shan H."/>
            <person name="Telgmann-Rauber A."/>
            <person name="Kanno A."/>
            <person name="Yue Z."/>
            <person name="Chen H."/>
            <person name="Li W."/>
            <person name="Chen Y."/>
            <person name="Xu X."/>
            <person name="Zhang Y."/>
            <person name="Luo S."/>
            <person name="Chen H."/>
            <person name="Gao J."/>
            <person name="Mao Z."/>
            <person name="Pires J.C."/>
            <person name="Luo M."/>
            <person name="Kudrna D."/>
            <person name="Wing R.A."/>
            <person name="Meyers B.C."/>
            <person name="Yi K."/>
            <person name="Kong H."/>
            <person name="Lavrijsen P."/>
            <person name="Sunseri F."/>
            <person name="Falavigna A."/>
            <person name="Ye Y."/>
            <person name="Leebens-Mack J.H."/>
            <person name="Chen G."/>
        </authorList>
    </citation>
    <scope>NUCLEOTIDE SEQUENCE [LARGE SCALE GENOMIC DNA]</scope>
    <source>
        <strain evidence="2">cv. DH0086</strain>
    </source>
</reference>
<organism evidence="1 2">
    <name type="scientific">Asparagus officinalis</name>
    <name type="common">Garden asparagus</name>
    <dbReference type="NCBI Taxonomy" id="4686"/>
    <lineage>
        <taxon>Eukaryota</taxon>
        <taxon>Viridiplantae</taxon>
        <taxon>Streptophyta</taxon>
        <taxon>Embryophyta</taxon>
        <taxon>Tracheophyta</taxon>
        <taxon>Spermatophyta</taxon>
        <taxon>Magnoliopsida</taxon>
        <taxon>Liliopsida</taxon>
        <taxon>Asparagales</taxon>
        <taxon>Asparagaceae</taxon>
        <taxon>Asparagoideae</taxon>
        <taxon>Asparagus</taxon>
    </lineage>
</organism>
<dbReference type="Proteomes" id="UP000243459">
    <property type="component" value="Chromosome 5"/>
</dbReference>